<dbReference type="GO" id="GO:0016787">
    <property type="term" value="F:hydrolase activity"/>
    <property type="evidence" value="ECO:0007669"/>
    <property type="project" value="TreeGrafter"/>
</dbReference>
<feature type="transmembrane region" description="Helical" evidence="6">
    <location>
        <begin position="30"/>
        <end position="47"/>
    </location>
</feature>
<evidence type="ECO:0000313" key="7">
    <source>
        <dbReference type="EMBL" id="MBC8176650.1"/>
    </source>
</evidence>
<protein>
    <submittedName>
        <fullName evidence="7">Lysoplasmalogenase</fullName>
    </submittedName>
</protein>
<evidence type="ECO:0000256" key="5">
    <source>
        <dbReference type="ARBA" id="ARBA00023136"/>
    </source>
</evidence>
<evidence type="ECO:0000256" key="6">
    <source>
        <dbReference type="SAM" id="Phobius"/>
    </source>
</evidence>
<dbReference type="InterPro" id="IPR012506">
    <property type="entry name" value="TMEM86B-like"/>
</dbReference>
<evidence type="ECO:0000256" key="1">
    <source>
        <dbReference type="ARBA" id="ARBA00004141"/>
    </source>
</evidence>
<dbReference type="PANTHER" id="PTHR31885:SF6">
    <property type="entry name" value="GH04784P"/>
    <property type="match status" value="1"/>
</dbReference>
<keyword evidence="4 6" id="KW-1133">Transmembrane helix</keyword>
<reference evidence="7 8" key="1">
    <citation type="submission" date="2020-08" db="EMBL/GenBank/DDBJ databases">
        <title>Bridging the membrane lipid divide: bacteria of the FCB group superphylum have the potential to synthesize archaeal ether lipids.</title>
        <authorList>
            <person name="Villanueva L."/>
            <person name="Von Meijenfeldt F.A.B."/>
            <person name="Westbye A.B."/>
            <person name="Yadav S."/>
            <person name="Hopmans E.C."/>
            <person name="Dutilh B.E."/>
            <person name="Sinninghe Damste J.S."/>
        </authorList>
    </citation>
    <scope>NUCLEOTIDE SEQUENCE [LARGE SCALE GENOMIC DNA]</scope>
    <source>
        <strain evidence="7">NIOZ-UU27</strain>
    </source>
</reference>
<evidence type="ECO:0000313" key="8">
    <source>
        <dbReference type="Proteomes" id="UP000650524"/>
    </source>
</evidence>
<evidence type="ECO:0000256" key="3">
    <source>
        <dbReference type="ARBA" id="ARBA00022692"/>
    </source>
</evidence>
<comment type="similarity">
    <text evidence="2">Belongs to the TMEM86 family.</text>
</comment>
<dbReference type="EMBL" id="JACNJD010000151">
    <property type="protein sequence ID" value="MBC8176650.1"/>
    <property type="molecule type" value="Genomic_DNA"/>
</dbReference>
<accession>A0A8J6MXW9</accession>
<comment type="caution">
    <text evidence="7">The sequence shown here is derived from an EMBL/GenBank/DDBJ whole genome shotgun (WGS) entry which is preliminary data.</text>
</comment>
<feature type="transmembrane region" description="Helical" evidence="6">
    <location>
        <begin position="54"/>
        <end position="76"/>
    </location>
</feature>
<keyword evidence="5 6" id="KW-0472">Membrane</keyword>
<evidence type="ECO:0000256" key="4">
    <source>
        <dbReference type="ARBA" id="ARBA00022989"/>
    </source>
</evidence>
<organism evidence="7 8">
    <name type="scientific">Candidatus Desulfacyla euxinica</name>
    <dbReference type="NCBI Taxonomy" id="2841693"/>
    <lineage>
        <taxon>Bacteria</taxon>
        <taxon>Deltaproteobacteria</taxon>
        <taxon>Candidatus Desulfacyla</taxon>
    </lineage>
</organism>
<dbReference type="GO" id="GO:0016020">
    <property type="term" value="C:membrane"/>
    <property type="evidence" value="ECO:0007669"/>
    <property type="project" value="UniProtKB-SubCell"/>
</dbReference>
<dbReference type="Pfam" id="PF07947">
    <property type="entry name" value="YhhN"/>
    <property type="match status" value="1"/>
</dbReference>
<name>A0A8J6MXW9_9DELT</name>
<feature type="transmembrane region" description="Helical" evidence="6">
    <location>
        <begin position="82"/>
        <end position="101"/>
    </location>
</feature>
<feature type="transmembrane region" description="Helical" evidence="6">
    <location>
        <begin position="108"/>
        <end position="127"/>
    </location>
</feature>
<sequence length="219" mass="24288">MLRYILLVVAAGLLLCLLWAEGTDANWLSLGFKTPLSILFVVTALLQPRVMPKYFKLVLTGLILGLVGDVCLGLPGLTAFRIGLVAFLAGHILYILAFAILARGADWINSVNILIIAISGLVYWWLLPYLGEMLVPVTFYIVVISVMVAAAWAVFRNPGVHRTGAWFILVGAVLFYVSDIFVAHDRFVTEQFYNRFIGLPLYYTAQFLLAFSVGLVRKS</sequence>
<evidence type="ECO:0000256" key="2">
    <source>
        <dbReference type="ARBA" id="ARBA00007375"/>
    </source>
</evidence>
<comment type="subcellular location">
    <subcellularLocation>
        <location evidence="1">Membrane</location>
        <topology evidence="1">Multi-pass membrane protein</topology>
    </subcellularLocation>
</comment>
<feature type="transmembrane region" description="Helical" evidence="6">
    <location>
        <begin position="133"/>
        <end position="154"/>
    </location>
</feature>
<dbReference type="AlphaFoldDB" id="A0A8J6MXW9"/>
<dbReference type="PANTHER" id="PTHR31885">
    <property type="entry name" value="GH04784P"/>
    <property type="match status" value="1"/>
</dbReference>
<proteinExistence type="inferred from homology"/>
<dbReference type="Proteomes" id="UP000650524">
    <property type="component" value="Unassembled WGS sequence"/>
</dbReference>
<feature type="transmembrane region" description="Helical" evidence="6">
    <location>
        <begin position="196"/>
        <end position="216"/>
    </location>
</feature>
<gene>
    <name evidence="7" type="ORF">H8E19_04525</name>
</gene>
<feature type="transmembrane region" description="Helical" evidence="6">
    <location>
        <begin position="166"/>
        <end position="184"/>
    </location>
</feature>
<keyword evidence="3 6" id="KW-0812">Transmembrane</keyword>